<gene>
    <name evidence="3" type="ORF">SBX37_08070</name>
    <name evidence="4" type="ORF">VIM7927_03624</name>
</gene>
<keyword evidence="1" id="KW-1133">Transmembrane helix</keyword>
<evidence type="ECO:0000313" key="4">
    <source>
        <dbReference type="EMBL" id="SMS02304.1"/>
    </source>
</evidence>
<dbReference type="PANTHER" id="PTHR22911:SF103">
    <property type="entry name" value="BLR2811 PROTEIN"/>
    <property type="match status" value="1"/>
</dbReference>
<dbReference type="OrthoDB" id="148351at2"/>
<evidence type="ECO:0000313" key="6">
    <source>
        <dbReference type="Proteomes" id="UP001283366"/>
    </source>
</evidence>
<dbReference type="GO" id="GO:0016020">
    <property type="term" value="C:membrane"/>
    <property type="evidence" value="ECO:0007669"/>
    <property type="project" value="InterPro"/>
</dbReference>
<reference evidence="3 6" key="2">
    <citation type="submission" date="2023-11" db="EMBL/GenBank/DDBJ databases">
        <title>Plant-associative lifestyle of Vibrio porteresiae and its evolutionary dynamics.</title>
        <authorList>
            <person name="Rameshkumar N."/>
            <person name="Kirti K."/>
        </authorList>
    </citation>
    <scope>NUCLEOTIDE SEQUENCE [LARGE SCALE GENOMIC DNA]</scope>
    <source>
        <strain evidence="3 6">MSSRF38</strain>
    </source>
</reference>
<organism evidence="4 5">
    <name type="scientific">Vibrio mangrovi</name>
    <dbReference type="NCBI Taxonomy" id="474394"/>
    <lineage>
        <taxon>Bacteria</taxon>
        <taxon>Pseudomonadati</taxon>
        <taxon>Pseudomonadota</taxon>
        <taxon>Gammaproteobacteria</taxon>
        <taxon>Vibrionales</taxon>
        <taxon>Vibrionaceae</taxon>
        <taxon>Vibrio</taxon>
    </lineage>
</organism>
<proteinExistence type="predicted"/>
<reference evidence="4 5" key="1">
    <citation type="submission" date="2017-05" db="EMBL/GenBank/DDBJ databases">
        <authorList>
            <person name="Song R."/>
            <person name="Chenine A.L."/>
            <person name="Ruprecht R.M."/>
        </authorList>
    </citation>
    <scope>NUCLEOTIDE SEQUENCE [LARGE SCALE GENOMIC DNA]</scope>
    <source>
        <strain evidence="4 5">CECT 7927</strain>
    </source>
</reference>
<evidence type="ECO:0000313" key="5">
    <source>
        <dbReference type="Proteomes" id="UP000196125"/>
    </source>
</evidence>
<feature type="transmembrane region" description="Helical" evidence="1">
    <location>
        <begin position="147"/>
        <end position="166"/>
    </location>
</feature>
<name>A0A1Y6IXD2_9VIBR</name>
<feature type="transmembrane region" description="Helical" evidence="1">
    <location>
        <begin position="178"/>
        <end position="196"/>
    </location>
</feature>
<keyword evidence="1" id="KW-0472">Membrane</keyword>
<accession>A0A1Y6IXD2</accession>
<feature type="transmembrane region" description="Helical" evidence="1">
    <location>
        <begin position="237"/>
        <end position="254"/>
    </location>
</feature>
<dbReference type="Proteomes" id="UP001283366">
    <property type="component" value="Unassembled WGS sequence"/>
</dbReference>
<dbReference type="AlphaFoldDB" id="A0A1Y6IXD2"/>
<dbReference type="Proteomes" id="UP000196125">
    <property type="component" value="Unassembled WGS sequence"/>
</dbReference>
<evidence type="ECO:0000313" key="3">
    <source>
        <dbReference type="EMBL" id="MDW6002813.1"/>
    </source>
</evidence>
<feature type="transmembrane region" description="Helical" evidence="1">
    <location>
        <begin position="38"/>
        <end position="58"/>
    </location>
</feature>
<feature type="domain" description="EamA" evidence="2">
    <location>
        <begin position="147"/>
        <end position="271"/>
    </location>
</feature>
<feature type="transmembrane region" description="Helical" evidence="1">
    <location>
        <begin position="208"/>
        <end position="230"/>
    </location>
</feature>
<dbReference type="Pfam" id="PF00892">
    <property type="entry name" value="EamA"/>
    <property type="match status" value="2"/>
</dbReference>
<dbReference type="RefSeq" id="WP_087482318.1">
    <property type="nucleotide sequence ID" value="NZ_AP024883.1"/>
</dbReference>
<dbReference type="PANTHER" id="PTHR22911">
    <property type="entry name" value="ACYL-MALONYL CONDENSING ENZYME-RELATED"/>
    <property type="match status" value="1"/>
</dbReference>
<feature type="domain" description="EamA" evidence="2">
    <location>
        <begin position="9"/>
        <end position="140"/>
    </location>
</feature>
<dbReference type="SUPFAM" id="SSF103481">
    <property type="entry name" value="Multidrug resistance efflux transporter EmrE"/>
    <property type="match status" value="2"/>
</dbReference>
<feature type="transmembrane region" description="Helical" evidence="1">
    <location>
        <begin position="125"/>
        <end position="141"/>
    </location>
</feature>
<dbReference type="EMBL" id="FXXI01000009">
    <property type="protein sequence ID" value="SMS02304.1"/>
    <property type="molecule type" value="Genomic_DNA"/>
</dbReference>
<dbReference type="InterPro" id="IPR037185">
    <property type="entry name" value="EmrE-like"/>
</dbReference>
<feature type="transmembrane region" description="Helical" evidence="1">
    <location>
        <begin position="78"/>
        <end position="95"/>
    </location>
</feature>
<keyword evidence="6" id="KW-1185">Reference proteome</keyword>
<sequence length="302" mass="33413">MLSQEIVRTAIILLILGNLAASLSDVAVKALDGSVSPFQYMFLRQLLSVVLTTPFWLFQPKEKRVLTHFGITLIRSHLILIGSGCMVVAITYLSLATANAVFYAAPLLMLPLSIWLLREYPTRSKVLKTLIGFCGVLIVLRPSQFHWAALFALGTAITLALFQILVRKLPTQQTLPTTLFWTSLFSLPVAAVLAFYDWHTLDIRAVGWIGISAMMVLAYNGLAVAAYRLAPANQIAIAEYSGLILVILLGWGCFGEIPTTLSIIGIGLIVIPLMSFRSIRSLFRLYLLRPKPPLDKRKNITD</sequence>
<keyword evidence="1" id="KW-0812">Transmembrane</keyword>
<evidence type="ECO:0000259" key="2">
    <source>
        <dbReference type="Pfam" id="PF00892"/>
    </source>
</evidence>
<dbReference type="EMBL" id="JAWRCO010000001">
    <property type="protein sequence ID" value="MDW6002813.1"/>
    <property type="molecule type" value="Genomic_DNA"/>
</dbReference>
<evidence type="ECO:0000256" key="1">
    <source>
        <dbReference type="SAM" id="Phobius"/>
    </source>
</evidence>
<feature type="transmembrane region" description="Helical" evidence="1">
    <location>
        <begin position="260"/>
        <end position="279"/>
    </location>
</feature>
<feature type="transmembrane region" description="Helical" evidence="1">
    <location>
        <begin position="101"/>
        <end position="118"/>
    </location>
</feature>
<protein>
    <submittedName>
        <fullName evidence="3">DMT family transporter</fullName>
    </submittedName>
    <submittedName>
        <fullName evidence="4">EamA-like transporter family protein</fullName>
    </submittedName>
</protein>
<dbReference type="InterPro" id="IPR000620">
    <property type="entry name" value="EamA_dom"/>
</dbReference>